<feature type="transmembrane region" description="Helical" evidence="2">
    <location>
        <begin position="51"/>
        <end position="80"/>
    </location>
</feature>
<feature type="transmembrane region" description="Helical" evidence="2">
    <location>
        <begin position="92"/>
        <end position="110"/>
    </location>
</feature>
<sequence>MNNKSQKKTSLKPNADTTKPEKYKSNNEKFSRQVDNMATRKLKAQRHVNKIVWMGFGMMGLIGWSVVVPTILGTVLGIWLDKHYPGEHSRTLMLLVLGLCLGCANAWYWIDKEDKEIHRGD</sequence>
<organism evidence="3 4">
    <name type="scientific">Shewanella polaris</name>
    <dbReference type="NCBI Taxonomy" id="2588449"/>
    <lineage>
        <taxon>Bacteria</taxon>
        <taxon>Pseudomonadati</taxon>
        <taxon>Pseudomonadota</taxon>
        <taxon>Gammaproteobacteria</taxon>
        <taxon>Alteromonadales</taxon>
        <taxon>Shewanellaceae</taxon>
        <taxon>Shewanella</taxon>
    </lineage>
</organism>
<feature type="compositionally biased region" description="Basic and acidic residues" evidence="1">
    <location>
        <begin position="18"/>
        <end position="32"/>
    </location>
</feature>
<keyword evidence="4" id="KW-1185">Reference proteome</keyword>
<feature type="region of interest" description="Disordered" evidence="1">
    <location>
        <begin position="1"/>
        <end position="36"/>
    </location>
</feature>
<feature type="compositionally biased region" description="Basic residues" evidence="1">
    <location>
        <begin position="1"/>
        <end position="10"/>
    </location>
</feature>
<protein>
    <submittedName>
        <fullName evidence="3">F0F1 ATP synthase subunit</fullName>
    </submittedName>
</protein>
<reference evidence="3 4" key="1">
    <citation type="submission" date="2019-06" db="EMBL/GenBank/DDBJ databases">
        <title>The genome of Shewanella sp. SM1901.</title>
        <authorList>
            <person name="Cha Q."/>
        </authorList>
    </citation>
    <scope>NUCLEOTIDE SEQUENCE [LARGE SCALE GENOMIC DNA]</scope>
    <source>
        <strain evidence="3 4">SM1901</strain>
    </source>
</reference>
<dbReference type="Proteomes" id="UP000319809">
    <property type="component" value="Chromosome"/>
</dbReference>
<evidence type="ECO:0000256" key="1">
    <source>
        <dbReference type="SAM" id="MobiDB-lite"/>
    </source>
</evidence>
<dbReference type="NCBIfam" id="TIGR02230">
    <property type="entry name" value="ATPase_gene1"/>
    <property type="match status" value="1"/>
</dbReference>
<evidence type="ECO:0000313" key="3">
    <source>
        <dbReference type="EMBL" id="QDE30257.1"/>
    </source>
</evidence>
<keyword evidence="2" id="KW-1133">Transmembrane helix</keyword>
<dbReference type="KEGG" id="spol:FH971_04290"/>
<dbReference type="InterPro" id="IPR011744">
    <property type="entry name" value="ATPase_gene1"/>
</dbReference>
<gene>
    <name evidence="3" type="ORF">FH971_04290</name>
</gene>
<dbReference type="Pfam" id="PF09527">
    <property type="entry name" value="ATPase_gene1"/>
    <property type="match status" value="1"/>
</dbReference>
<dbReference type="RefSeq" id="WP_101088769.1">
    <property type="nucleotide sequence ID" value="NZ_CP041036.1"/>
</dbReference>
<dbReference type="InterPro" id="IPR032820">
    <property type="entry name" value="ATPase_put"/>
</dbReference>
<proteinExistence type="predicted"/>
<name>A0A4Y5YCA9_9GAMM</name>
<evidence type="ECO:0000256" key="2">
    <source>
        <dbReference type="SAM" id="Phobius"/>
    </source>
</evidence>
<evidence type="ECO:0000313" key="4">
    <source>
        <dbReference type="Proteomes" id="UP000319809"/>
    </source>
</evidence>
<accession>A0A4Y5YCA9</accession>
<dbReference type="EMBL" id="CP041036">
    <property type="protein sequence ID" value="QDE30257.1"/>
    <property type="molecule type" value="Genomic_DNA"/>
</dbReference>
<keyword evidence="2" id="KW-0812">Transmembrane</keyword>
<dbReference type="AlphaFoldDB" id="A0A4Y5YCA9"/>
<keyword evidence="2" id="KW-0472">Membrane</keyword>